<comment type="cofactor">
    <cofactor evidence="7">
        <name>thiamine diphosphate</name>
        <dbReference type="ChEBI" id="CHEBI:58937"/>
    </cofactor>
    <text evidence="7">Binds 1 thiamine pyrophosphate per subunit.</text>
</comment>
<sequence length="571" mass="63394">MSHQSSMTNYINSFIQGLIDGGVTQAVISPGSRSTPVSILLHQRSEIKTYIDVDERSAGFFALGLSKAGQKPVALVCTSGTAAANYLPAVSEAKQSNVPLVVVTTDRPHELRDNGAPQTMNQLNMYGSQVKQFVEMALPEGTEEMYQYAYVQGAKLSNLACSLPQGPVHLNLPLREPLLPDLDLAVPKVKSVNTMTGKRCLSKAEIETISQNWSGKKGIFVVGPSFDEEAVRQLVDLAEQLGWVILADPLANIRTFGIDSPTISPYYDMYLRYVKENMTPDIIVRFGKLPVSKPLNQWLATFTGDYYLVESATEWLDASKMMTTLIVSDEVDFLSNMLETQLKRADESWLESFNKLDQIVVNSIKSQDITLFSDGNITQVVYQTMQENDQLFVSNSMPIRDLDTYLPVTKERVTIYGNRGVNGIDGVTSTALGVAANDTTRHTRLVIGDLSCFHDTTGLAMATKYQLPITIIVINNDGGGIFSMLSQKDLPTSLFDDLFATSTNVNFEAMANMVSLDYSSAESLIELESLLNDRPNYPRLIEVRTSREENAEFRRAFQQQVRQIIERDMTC</sequence>
<gene>
    <name evidence="7" type="primary">menD</name>
    <name evidence="11" type="ORF">BHY08_01920</name>
</gene>
<evidence type="ECO:0000256" key="7">
    <source>
        <dbReference type="HAMAP-Rule" id="MF_01659"/>
    </source>
</evidence>
<dbReference type="SUPFAM" id="SSF52518">
    <property type="entry name" value="Thiamin diphosphate-binding fold (THDP-binding)"/>
    <property type="match status" value="2"/>
</dbReference>
<dbReference type="Proteomes" id="UP000191200">
    <property type="component" value="Chromosome"/>
</dbReference>
<feature type="domain" description="Thiamine pyrophosphate enzyme TPP-binding" evidence="8">
    <location>
        <begin position="428"/>
        <end position="531"/>
    </location>
</feature>
<dbReference type="GO" id="GO:0000287">
    <property type="term" value="F:magnesium ion binding"/>
    <property type="evidence" value="ECO:0007669"/>
    <property type="project" value="UniProtKB-UniRule"/>
</dbReference>
<dbReference type="Gene3D" id="3.40.50.970">
    <property type="match status" value="2"/>
</dbReference>
<dbReference type="AlphaFoldDB" id="A0A1J0A435"/>
<dbReference type="GO" id="GO:0009234">
    <property type="term" value="P:menaquinone biosynthetic process"/>
    <property type="evidence" value="ECO:0007669"/>
    <property type="project" value="UniProtKB-UniRule"/>
</dbReference>
<evidence type="ECO:0000259" key="9">
    <source>
        <dbReference type="Pfam" id="PF02776"/>
    </source>
</evidence>
<dbReference type="InterPro" id="IPR029035">
    <property type="entry name" value="DHS-like_NAD/FAD-binding_dom"/>
</dbReference>
<dbReference type="EC" id="2.2.1.9" evidence="7"/>
<evidence type="ECO:0000313" key="11">
    <source>
        <dbReference type="EMBL" id="APB30691.1"/>
    </source>
</evidence>
<comment type="similarity">
    <text evidence="7">Belongs to the TPP enzyme family. MenD subfamily.</text>
</comment>
<proteinExistence type="inferred from homology"/>
<dbReference type="GO" id="GO:0030145">
    <property type="term" value="F:manganese ion binding"/>
    <property type="evidence" value="ECO:0007669"/>
    <property type="project" value="UniProtKB-UniRule"/>
</dbReference>
<dbReference type="KEGG" id="vte:BHY08_01920"/>
<comment type="subunit">
    <text evidence="7">Homodimer.</text>
</comment>
<dbReference type="UniPathway" id="UPA01057">
    <property type="reaction ID" value="UER00164"/>
</dbReference>
<evidence type="ECO:0000259" key="10">
    <source>
        <dbReference type="Pfam" id="PF16582"/>
    </source>
</evidence>
<dbReference type="CDD" id="cd02009">
    <property type="entry name" value="TPP_SHCHC_synthase"/>
    <property type="match status" value="1"/>
</dbReference>
<dbReference type="CDD" id="cd07037">
    <property type="entry name" value="TPP_PYR_MenD"/>
    <property type="match status" value="1"/>
</dbReference>
<protein>
    <recommendedName>
        <fullName evidence="7">2-succinyl-5-enolpyruvyl-6-hydroxy-3-cyclohexene-1-carboxylate synthase</fullName>
        <shortName evidence="7">SEPHCHC synthase</shortName>
        <ecNumber evidence="7">2.2.1.9</ecNumber>
    </recommendedName>
    <alternativeName>
        <fullName evidence="7">Menaquinone biosynthesis protein MenD</fullName>
    </alternativeName>
</protein>
<dbReference type="OrthoDB" id="9791859at2"/>
<evidence type="ECO:0000259" key="8">
    <source>
        <dbReference type="Pfam" id="PF02775"/>
    </source>
</evidence>
<dbReference type="EMBL" id="CP017267">
    <property type="protein sequence ID" value="APB30691.1"/>
    <property type="molecule type" value="Genomic_DNA"/>
</dbReference>
<dbReference type="Pfam" id="PF02775">
    <property type="entry name" value="TPP_enzyme_C"/>
    <property type="match status" value="1"/>
</dbReference>
<comment type="cofactor">
    <cofactor evidence="7">
        <name>Mg(2+)</name>
        <dbReference type="ChEBI" id="CHEBI:18420"/>
    </cofactor>
    <cofactor evidence="7">
        <name>Mn(2+)</name>
        <dbReference type="ChEBI" id="CHEBI:29035"/>
    </cofactor>
</comment>
<dbReference type="InterPro" id="IPR029061">
    <property type="entry name" value="THDP-binding"/>
</dbReference>
<dbReference type="HAMAP" id="MF_01659">
    <property type="entry name" value="MenD"/>
    <property type="match status" value="1"/>
</dbReference>
<dbReference type="InterPro" id="IPR004433">
    <property type="entry name" value="MenaQ_synth_MenD"/>
</dbReference>
<dbReference type="InterPro" id="IPR011766">
    <property type="entry name" value="TPP_enzyme_TPP-bd"/>
</dbReference>
<organism evidence="11 12">
    <name type="scientific">Vagococcus teuberi</name>
    <dbReference type="NCBI Taxonomy" id="519472"/>
    <lineage>
        <taxon>Bacteria</taxon>
        <taxon>Bacillati</taxon>
        <taxon>Bacillota</taxon>
        <taxon>Bacilli</taxon>
        <taxon>Lactobacillales</taxon>
        <taxon>Enterococcaceae</taxon>
        <taxon>Vagococcus</taxon>
    </lineage>
</organism>
<dbReference type="PANTHER" id="PTHR42916">
    <property type="entry name" value="2-SUCCINYL-5-ENOLPYRUVYL-6-HYDROXY-3-CYCLOHEXENE-1-CARBOXYLATE SYNTHASE"/>
    <property type="match status" value="1"/>
</dbReference>
<keyword evidence="5 7" id="KW-0786">Thiamine pyrophosphate</keyword>
<dbReference type="Pfam" id="PF02776">
    <property type="entry name" value="TPP_enzyme_N"/>
    <property type="match status" value="1"/>
</dbReference>
<dbReference type="PANTHER" id="PTHR42916:SF1">
    <property type="entry name" value="PROTEIN PHYLLO, CHLOROPLASTIC"/>
    <property type="match status" value="1"/>
</dbReference>
<dbReference type="SUPFAM" id="SSF52467">
    <property type="entry name" value="DHS-like NAD/FAD-binding domain"/>
    <property type="match status" value="1"/>
</dbReference>
<keyword evidence="6 7" id="KW-0464">Manganese</keyword>
<comment type="pathway">
    <text evidence="7">Quinol/quinone metabolism; menaquinone biosynthesis.</text>
</comment>
<feature type="domain" description="Thiamine pyrophosphate enzyme N-terminal TPP-binding" evidence="9">
    <location>
        <begin position="13"/>
        <end position="125"/>
    </location>
</feature>
<feature type="domain" description="Menaquinone biosynthesis protein MenD middle" evidence="10">
    <location>
        <begin position="210"/>
        <end position="393"/>
    </location>
</feature>
<keyword evidence="1 7" id="KW-0474">Menaquinone biosynthesis</keyword>
<dbReference type="PIRSF" id="PIRSF004983">
    <property type="entry name" value="MenD"/>
    <property type="match status" value="1"/>
</dbReference>
<comment type="catalytic activity">
    <reaction evidence="7">
        <text>isochorismate + 2-oxoglutarate + H(+) = 5-enolpyruvoyl-6-hydroxy-2-succinyl-cyclohex-3-ene-1-carboxylate + CO2</text>
        <dbReference type="Rhea" id="RHEA:25593"/>
        <dbReference type="ChEBI" id="CHEBI:15378"/>
        <dbReference type="ChEBI" id="CHEBI:16526"/>
        <dbReference type="ChEBI" id="CHEBI:16810"/>
        <dbReference type="ChEBI" id="CHEBI:29780"/>
        <dbReference type="ChEBI" id="CHEBI:58818"/>
        <dbReference type="EC" id="2.2.1.9"/>
    </reaction>
</comment>
<dbReference type="GO" id="GO:0030976">
    <property type="term" value="F:thiamine pyrophosphate binding"/>
    <property type="evidence" value="ECO:0007669"/>
    <property type="project" value="UniProtKB-UniRule"/>
</dbReference>
<keyword evidence="12" id="KW-1185">Reference proteome</keyword>
<dbReference type="Gene3D" id="3.40.50.1220">
    <property type="entry name" value="TPP-binding domain"/>
    <property type="match status" value="1"/>
</dbReference>
<comment type="function">
    <text evidence="7">Catalyzes the thiamine diphosphate-dependent decarboxylation of 2-oxoglutarate and the subsequent addition of the resulting succinic semialdehyde-thiamine pyrophosphate anion to isochorismate to yield 2-succinyl-5-enolpyruvyl-6-hydroxy-3-cyclohexene-1-carboxylate (SEPHCHC).</text>
</comment>
<keyword evidence="4 7" id="KW-0460">Magnesium</keyword>
<name>A0A1J0A435_9ENTE</name>
<dbReference type="STRING" id="519472.BHY08_01920"/>
<dbReference type="NCBIfam" id="TIGR00173">
    <property type="entry name" value="menD"/>
    <property type="match status" value="1"/>
</dbReference>
<dbReference type="InterPro" id="IPR012001">
    <property type="entry name" value="Thiamin_PyroP_enz_TPP-bd_dom"/>
</dbReference>
<dbReference type="UniPathway" id="UPA00079"/>
<keyword evidence="2 7" id="KW-0808">Transferase</keyword>
<evidence type="ECO:0000256" key="2">
    <source>
        <dbReference type="ARBA" id="ARBA00022679"/>
    </source>
</evidence>
<evidence type="ECO:0000256" key="6">
    <source>
        <dbReference type="ARBA" id="ARBA00023211"/>
    </source>
</evidence>
<dbReference type="Pfam" id="PF16582">
    <property type="entry name" value="TPP_enzyme_M_2"/>
    <property type="match status" value="1"/>
</dbReference>
<evidence type="ECO:0000256" key="1">
    <source>
        <dbReference type="ARBA" id="ARBA00022428"/>
    </source>
</evidence>
<keyword evidence="3 7" id="KW-0479">Metal-binding</keyword>
<accession>A0A1J0A435</accession>
<evidence type="ECO:0000256" key="3">
    <source>
        <dbReference type="ARBA" id="ARBA00022723"/>
    </source>
</evidence>
<evidence type="ECO:0000313" key="12">
    <source>
        <dbReference type="Proteomes" id="UP000191200"/>
    </source>
</evidence>
<dbReference type="InterPro" id="IPR032264">
    <property type="entry name" value="MenD_middle"/>
</dbReference>
<dbReference type="GO" id="GO:0070204">
    <property type="term" value="F:2-succinyl-5-enolpyruvyl-6-hydroxy-3-cyclohexene-1-carboxylic-acid synthase activity"/>
    <property type="evidence" value="ECO:0007669"/>
    <property type="project" value="UniProtKB-UniRule"/>
</dbReference>
<dbReference type="RefSeq" id="WP_071456260.1">
    <property type="nucleotide sequence ID" value="NZ_CP017267.1"/>
</dbReference>
<comment type="pathway">
    <text evidence="7">Quinol/quinone metabolism; 1,4-dihydroxy-2-naphthoate biosynthesis; 1,4-dihydroxy-2-naphthoate from chorismate: step 2/7.</text>
</comment>
<evidence type="ECO:0000256" key="4">
    <source>
        <dbReference type="ARBA" id="ARBA00022842"/>
    </source>
</evidence>
<evidence type="ECO:0000256" key="5">
    <source>
        <dbReference type="ARBA" id="ARBA00023052"/>
    </source>
</evidence>
<reference evidence="11 12" key="1">
    <citation type="submission" date="2016-09" db="EMBL/GenBank/DDBJ databases">
        <title>Vagococcus teuberi sp. nov., isolated from the Malian artisanal sour milk fene.</title>
        <authorList>
            <person name="Wullschleger S."/>
            <person name="Seifert C."/>
            <person name="Baumgartner S."/>
            <person name="Lacroix C."/>
            <person name="Bonfoh B."/>
            <person name="Stevens M.J."/>
            <person name="Meile L."/>
        </authorList>
    </citation>
    <scope>NUCLEOTIDE SEQUENCE [LARGE SCALE GENOMIC DNA]</scope>
    <source>
        <strain evidence="11 12">DSM 21459</strain>
    </source>
</reference>